<organism evidence="1 2">
    <name type="scientific">Pholiota conissans</name>
    <dbReference type="NCBI Taxonomy" id="109636"/>
    <lineage>
        <taxon>Eukaryota</taxon>
        <taxon>Fungi</taxon>
        <taxon>Dikarya</taxon>
        <taxon>Basidiomycota</taxon>
        <taxon>Agaricomycotina</taxon>
        <taxon>Agaricomycetes</taxon>
        <taxon>Agaricomycetidae</taxon>
        <taxon>Agaricales</taxon>
        <taxon>Agaricineae</taxon>
        <taxon>Strophariaceae</taxon>
        <taxon>Pholiota</taxon>
    </lineage>
</organism>
<dbReference type="CDD" id="cd09917">
    <property type="entry name" value="F-box_SF"/>
    <property type="match status" value="1"/>
</dbReference>
<dbReference type="EMBL" id="MU155158">
    <property type="protein sequence ID" value="KAF9483071.1"/>
    <property type="molecule type" value="Genomic_DNA"/>
</dbReference>
<keyword evidence="2" id="KW-1185">Reference proteome</keyword>
<evidence type="ECO:0000313" key="1">
    <source>
        <dbReference type="EMBL" id="KAF9483071.1"/>
    </source>
</evidence>
<proteinExistence type="predicted"/>
<name>A0A9P5Z938_9AGAR</name>
<sequence>MYIVPFDILEKIIKTLAPHDPDLISLKACSLVCRDLHYICRRFIFSSVVLCSYDDYHRPHFPFLPWRYKGPALAFHRLLTAKPYLGEFVRELDYLAMPDELENHNALEGTLELLNGLKYVTLRCFDIPRLRWERLPLRYAFVRLLRLPTLKSLSLINFSDFIIRDLSGTNLQYLFLHNVAFSAVTQLPDKPIKIRTINVQKNSVCEFRRLMALDNQPPGPPIFNYSNIKRLWLEAPTQVELTASLQMISWCPGLISARIHNIGNGLQ</sequence>
<reference evidence="1" key="1">
    <citation type="submission" date="2020-11" db="EMBL/GenBank/DDBJ databases">
        <authorList>
            <consortium name="DOE Joint Genome Institute"/>
            <person name="Ahrendt S."/>
            <person name="Riley R."/>
            <person name="Andreopoulos W."/>
            <person name="Labutti K."/>
            <person name="Pangilinan J."/>
            <person name="Ruiz-Duenas F.J."/>
            <person name="Barrasa J.M."/>
            <person name="Sanchez-Garcia M."/>
            <person name="Camarero S."/>
            <person name="Miyauchi S."/>
            <person name="Serrano A."/>
            <person name="Linde D."/>
            <person name="Babiker R."/>
            <person name="Drula E."/>
            <person name="Ayuso-Fernandez I."/>
            <person name="Pacheco R."/>
            <person name="Padilla G."/>
            <person name="Ferreira P."/>
            <person name="Barriuso J."/>
            <person name="Kellner H."/>
            <person name="Castanera R."/>
            <person name="Alfaro M."/>
            <person name="Ramirez L."/>
            <person name="Pisabarro A.G."/>
            <person name="Kuo A."/>
            <person name="Tritt A."/>
            <person name="Lipzen A."/>
            <person name="He G."/>
            <person name="Yan M."/>
            <person name="Ng V."/>
            <person name="Cullen D."/>
            <person name="Martin F."/>
            <person name="Rosso M.-N."/>
            <person name="Henrissat B."/>
            <person name="Hibbett D."/>
            <person name="Martinez A.T."/>
            <person name="Grigoriev I.V."/>
        </authorList>
    </citation>
    <scope>NUCLEOTIDE SEQUENCE</scope>
    <source>
        <strain evidence="1">CIRM-BRFM 674</strain>
    </source>
</reference>
<dbReference type="AlphaFoldDB" id="A0A9P5Z938"/>
<dbReference type="Proteomes" id="UP000807469">
    <property type="component" value="Unassembled WGS sequence"/>
</dbReference>
<gene>
    <name evidence="1" type="ORF">BDN70DRAFT_929563</name>
</gene>
<dbReference type="OrthoDB" id="2745898at2759"/>
<comment type="caution">
    <text evidence="1">The sequence shown here is derived from an EMBL/GenBank/DDBJ whole genome shotgun (WGS) entry which is preliminary data.</text>
</comment>
<evidence type="ECO:0000313" key="2">
    <source>
        <dbReference type="Proteomes" id="UP000807469"/>
    </source>
</evidence>
<protein>
    <recommendedName>
        <fullName evidence="3">F-box domain-containing protein</fullName>
    </recommendedName>
</protein>
<accession>A0A9P5Z938</accession>
<evidence type="ECO:0008006" key="3">
    <source>
        <dbReference type="Google" id="ProtNLM"/>
    </source>
</evidence>